<name>A0ABT1T380_9SPHI</name>
<evidence type="ECO:0000313" key="5">
    <source>
        <dbReference type="Proteomes" id="UP001204376"/>
    </source>
</evidence>
<keyword evidence="2" id="KW-1133">Transmembrane helix</keyword>
<comment type="similarity">
    <text evidence="1">Belongs to the bacterial sugar transferase family.</text>
</comment>
<keyword evidence="2" id="KW-0472">Membrane</keyword>
<feature type="domain" description="Bacterial sugar transferase" evidence="3">
    <location>
        <begin position="60"/>
        <end position="244"/>
    </location>
</feature>
<comment type="caution">
    <text evidence="4">The sequence shown here is derived from an EMBL/GenBank/DDBJ whole genome shotgun (WGS) entry which is preliminary data.</text>
</comment>
<proteinExistence type="inferred from homology"/>
<protein>
    <submittedName>
        <fullName evidence="4">Sugar transferase</fullName>
    </submittedName>
</protein>
<keyword evidence="5" id="KW-1185">Reference proteome</keyword>
<evidence type="ECO:0000256" key="1">
    <source>
        <dbReference type="ARBA" id="ARBA00006464"/>
    </source>
</evidence>
<dbReference type="Pfam" id="PF02397">
    <property type="entry name" value="Bac_transf"/>
    <property type="match status" value="1"/>
</dbReference>
<gene>
    <name evidence="4" type="ORF">NPE20_13905</name>
</gene>
<evidence type="ECO:0000259" key="3">
    <source>
        <dbReference type="Pfam" id="PF02397"/>
    </source>
</evidence>
<evidence type="ECO:0000256" key="2">
    <source>
        <dbReference type="SAM" id="Phobius"/>
    </source>
</evidence>
<feature type="transmembrane region" description="Helical" evidence="2">
    <location>
        <begin position="62"/>
        <end position="87"/>
    </location>
</feature>
<dbReference type="EMBL" id="JANHOH010000002">
    <property type="protein sequence ID" value="MCQ6959065.1"/>
    <property type="molecule type" value="Genomic_DNA"/>
</dbReference>
<keyword evidence="2" id="KW-0812">Transmembrane</keyword>
<dbReference type="GO" id="GO:0016740">
    <property type="term" value="F:transferase activity"/>
    <property type="evidence" value="ECO:0007669"/>
    <property type="project" value="UniProtKB-KW"/>
</dbReference>
<sequence>MLIANYRLMIFTNDNLLEFKKGYGQPYIDNSCQGIPINHTKNLHHFSDSPLVKKHNIILKRAIDITMSATVIVFLLSWLLPILALLIKLDSPGPVFFIQKRNKKNGGIFNCIKLRTMLITANADSLSPLTDAGRITTLGRFLRKSHLDELPQFINVLIGDMSVVGPRPHMLSENVKFSELLETYNNRHHVKPGITGLAQSYGFYGPIIDIEHLNGKTEYDIFYIKNWSALMDAKIVFRTIGHTLKKLQS</sequence>
<dbReference type="PANTHER" id="PTHR30576">
    <property type="entry name" value="COLANIC BIOSYNTHESIS UDP-GLUCOSE LIPID CARRIER TRANSFERASE"/>
    <property type="match status" value="1"/>
</dbReference>
<keyword evidence="4" id="KW-0808">Transferase</keyword>
<dbReference type="PANTHER" id="PTHR30576:SF0">
    <property type="entry name" value="UNDECAPRENYL-PHOSPHATE N-ACETYLGALACTOSAMINYL 1-PHOSPHATE TRANSFERASE-RELATED"/>
    <property type="match status" value="1"/>
</dbReference>
<organism evidence="4 5">
    <name type="scientific">Mucilaginibacter aquariorum</name>
    <dbReference type="NCBI Taxonomy" id="2967225"/>
    <lineage>
        <taxon>Bacteria</taxon>
        <taxon>Pseudomonadati</taxon>
        <taxon>Bacteroidota</taxon>
        <taxon>Sphingobacteriia</taxon>
        <taxon>Sphingobacteriales</taxon>
        <taxon>Sphingobacteriaceae</taxon>
        <taxon>Mucilaginibacter</taxon>
    </lineage>
</organism>
<reference evidence="4 5" key="1">
    <citation type="submission" date="2022-07" db="EMBL/GenBank/DDBJ databases">
        <title>Mucilaginibacter sp. JC4.</title>
        <authorList>
            <person name="Le V."/>
            <person name="Ko S.-R."/>
            <person name="Ahn C.-Y."/>
            <person name="Oh H.-M."/>
        </authorList>
    </citation>
    <scope>NUCLEOTIDE SEQUENCE [LARGE SCALE GENOMIC DNA]</scope>
    <source>
        <strain evidence="4 5">JC4</strain>
    </source>
</reference>
<evidence type="ECO:0000313" key="4">
    <source>
        <dbReference type="EMBL" id="MCQ6959065.1"/>
    </source>
</evidence>
<dbReference type="Proteomes" id="UP001204376">
    <property type="component" value="Unassembled WGS sequence"/>
</dbReference>
<dbReference type="InterPro" id="IPR003362">
    <property type="entry name" value="Bact_transf"/>
</dbReference>
<accession>A0ABT1T380</accession>